<dbReference type="KEGG" id="cmp:Cha6605_1395"/>
<dbReference type="AlphaFoldDB" id="K9UD44"/>
<evidence type="ECO:0000313" key="2">
    <source>
        <dbReference type="Proteomes" id="UP000010366"/>
    </source>
</evidence>
<dbReference type="STRING" id="1173020.Cha6605_1395"/>
<dbReference type="HOGENOM" id="CLU_1560396_0_0_3"/>
<keyword evidence="2" id="KW-1185">Reference proteome</keyword>
<dbReference type="OrthoDB" id="517091at2"/>
<organism evidence="1 2">
    <name type="scientific">Chamaesiphon minutus (strain ATCC 27169 / PCC 6605)</name>
    <dbReference type="NCBI Taxonomy" id="1173020"/>
    <lineage>
        <taxon>Bacteria</taxon>
        <taxon>Bacillati</taxon>
        <taxon>Cyanobacteriota</taxon>
        <taxon>Cyanophyceae</taxon>
        <taxon>Gomontiellales</taxon>
        <taxon>Chamaesiphonaceae</taxon>
        <taxon>Chamaesiphon</taxon>
    </lineage>
</organism>
<gene>
    <name evidence="1" type="ORF">Cha6605_1395</name>
</gene>
<dbReference type="eggNOG" id="ENOG5032T8D">
    <property type="taxonomic scope" value="Bacteria"/>
</dbReference>
<accession>K9UD44</accession>
<dbReference type="RefSeq" id="WP_015158756.1">
    <property type="nucleotide sequence ID" value="NC_019697.1"/>
</dbReference>
<reference evidence="1 2" key="1">
    <citation type="submission" date="2012-05" db="EMBL/GenBank/DDBJ databases">
        <title>Finished chromosome of genome of Chamaesiphon sp. PCC 6605.</title>
        <authorList>
            <consortium name="US DOE Joint Genome Institute"/>
            <person name="Gugger M."/>
            <person name="Coursin T."/>
            <person name="Rippka R."/>
            <person name="Tandeau De Marsac N."/>
            <person name="Huntemann M."/>
            <person name="Wei C.-L."/>
            <person name="Han J."/>
            <person name="Detter J.C."/>
            <person name="Han C."/>
            <person name="Tapia R."/>
            <person name="Chen A."/>
            <person name="Kyrpides N."/>
            <person name="Mavromatis K."/>
            <person name="Markowitz V."/>
            <person name="Szeto E."/>
            <person name="Ivanova N."/>
            <person name="Pagani I."/>
            <person name="Pati A."/>
            <person name="Goodwin L."/>
            <person name="Nordberg H.P."/>
            <person name="Cantor M.N."/>
            <person name="Hua S.X."/>
            <person name="Woyke T."/>
            <person name="Kerfeld C.A."/>
        </authorList>
    </citation>
    <scope>NUCLEOTIDE SEQUENCE [LARGE SCALE GENOMIC DNA]</scope>
    <source>
        <strain evidence="2">ATCC 27169 / PCC 6605</strain>
    </source>
</reference>
<proteinExistence type="predicted"/>
<name>K9UD44_CHAP6</name>
<sequence length="183" mass="21006">MEQFLYYRSLSKSADIWRKGKKIKAFPPDVEKETYLSHMTMGKGFPSIWMSSNNEDLERIALGLMLCKGSLDRIEFVGLNLCCFEKTQVKIIQSSNPQFPLPSVGNLHHELHSYNDDNITESIEIFLHCNGKIEKFPKVSNSDTETSMLNIAKKYIDEISGEVYIKKARDWIEKYGKSQVTGN</sequence>
<dbReference type="Proteomes" id="UP000010366">
    <property type="component" value="Chromosome"/>
</dbReference>
<evidence type="ECO:0000313" key="1">
    <source>
        <dbReference type="EMBL" id="AFY92573.1"/>
    </source>
</evidence>
<dbReference type="EMBL" id="CP003600">
    <property type="protein sequence ID" value="AFY92573.1"/>
    <property type="molecule type" value="Genomic_DNA"/>
</dbReference>
<protein>
    <submittedName>
        <fullName evidence="1">Uncharacterized protein</fullName>
    </submittedName>
</protein>